<gene>
    <name evidence="2" type="primary">smc_2</name>
    <name evidence="2" type="ORF">GJW-30_1_01715</name>
</gene>
<accession>A0A0S3PTP3</accession>
<reference evidence="2 3" key="1">
    <citation type="submission" date="2015-08" db="EMBL/GenBank/DDBJ databases">
        <title>Investigation of the bacterial diversity of lava forest soil.</title>
        <authorList>
            <person name="Lee J.S."/>
        </authorList>
    </citation>
    <scope>NUCLEOTIDE SEQUENCE [LARGE SCALE GENOMIC DNA]</scope>
    <source>
        <strain evidence="2 3">GJW-30</strain>
    </source>
</reference>
<evidence type="ECO:0000313" key="3">
    <source>
        <dbReference type="Proteomes" id="UP000236884"/>
    </source>
</evidence>
<feature type="region of interest" description="Disordered" evidence="1">
    <location>
        <begin position="182"/>
        <end position="224"/>
    </location>
</feature>
<protein>
    <submittedName>
        <fullName evidence="2">Chromosome partition protein Smc</fullName>
    </submittedName>
</protein>
<dbReference type="AlphaFoldDB" id="A0A0S3PTP3"/>
<evidence type="ECO:0000256" key="1">
    <source>
        <dbReference type="SAM" id="MobiDB-lite"/>
    </source>
</evidence>
<feature type="compositionally biased region" description="Basic and acidic residues" evidence="1">
    <location>
        <begin position="186"/>
        <end position="197"/>
    </location>
</feature>
<dbReference type="Proteomes" id="UP000236884">
    <property type="component" value="Chromosome"/>
</dbReference>
<dbReference type="KEGG" id="vgo:GJW-30_1_01715"/>
<organism evidence="2 3">
    <name type="scientific">Variibacter gotjawalensis</name>
    <dbReference type="NCBI Taxonomy" id="1333996"/>
    <lineage>
        <taxon>Bacteria</taxon>
        <taxon>Pseudomonadati</taxon>
        <taxon>Pseudomonadota</taxon>
        <taxon>Alphaproteobacteria</taxon>
        <taxon>Hyphomicrobiales</taxon>
        <taxon>Nitrobacteraceae</taxon>
        <taxon>Variibacter</taxon>
    </lineage>
</organism>
<keyword evidence="3" id="KW-1185">Reference proteome</keyword>
<feature type="compositionally biased region" description="Basic and acidic residues" evidence="1">
    <location>
        <begin position="208"/>
        <end position="224"/>
    </location>
</feature>
<evidence type="ECO:0000313" key="2">
    <source>
        <dbReference type="EMBL" id="BAT59184.1"/>
    </source>
</evidence>
<sequence length="355" mass="39008">MYIGLGFLVASLLALIVLPLVHARAVRLTRRRVEAAIPQSIGEVQAEKDQLRAEFAVSSHRLEANMENLRAKTTQQLAEVGKKTIQINQIKQELEQTAAQLTGAETREQELRTKLADAERGIAERATLIAAMEQKLGEHETQMGKLGREFAERSMAADSQQIEIVALRTQIATLQGQVSEAQNRAAAREQEQGREKAQQAATTQALADLKRERDQLRGEADGSRRIQEDLRQELAAIDQRHRAANEHLRAEKAMLEGQLQRARADRAGALQELASQPRNGAAAAPQVPERAENDAIRNSINDVAAEVVRLTAMMEGQQGPLGDLLAQDAKNRGGLAERIRMLQARGSRQTGDGLS</sequence>
<name>A0A0S3PTP3_9BRAD</name>
<proteinExistence type="predicted"/>
<dbReference type="EMBL" id="AP014946">
    <property type="protein sequence ID" value="BAT59184.1"/>
    <property type="molecule type" value="Genomic_DNA"/>
</dbReference>
<feature type="compositionally biased region" description="Low complexity" evidence="1">
    <location>
        <begin position="198"/>
        <end position="207"/>
    </location>
</feature>